<sequence length="325" mass="35930">MIVIIYRRHYKGPVVELTFLGIPAIESSHVSWWVCYGVCGLNDSVEENGWDATVINQGDVPIDPADLKRTLTRRTTDAELCVEKEEERDSYEHYKRLGLVGVIVRLVKESPDLAWAYVLTIFGCIGACAAFPGQAILVANTVEVFTLTGGAMLHKGDFCASMFIVLAVGCFTSYFILGWTLSHKFRRQSLNDMLRQDLQFFDQPENNTGSLASLVDSNPQSILELMGINVGLIFVAVLNVVGCSTLAIAYSWRLGLVAVFAGMPPLLICGWLKVRFDSRLDDQLSDRYAKSAAIASDAVTAIRTVSSLAIEETVLERYTEELDQV</sequence>
<gene>
    <name evidence="1" type="ORF">NQ176_g2202</name>
</gene>
<accession>A0ACC1NRQ0</accession>
<name>A0ACC1NRQ0_9HYPO</name>
<keyword evidence="2" id="KW-1185">Reference proteome</keyword>
<dbReference type="Proteomes" id="UP001143910">
    <property type="component" value="Unassembled WGS sequence"/>
</dbReference>
<organism evidence="1 2">
    <name type="scientific">Zarea fungicola</name>
    <dbReference type="NCBI Taxonomy" id="93591"/>
    <lineage>
        <taxon>Eukaryota</taxon>
        <taxon>Fungi</taxon>
        <taxon>Dikarya</taxon>
        <taxon>Ascomycota</taxon>
        <taxon>Pezizomycotina</taxon>
        <taxon>Sordariomycetes</taxon>
        <taxon>Hypocreomycetidae</taxon>
        <taxon>Hypocreales</taxon>
        <taxon>Cordycipitaceae</taxon>
        <taxon>Zarea</taxon>
    </lineage>
</organism>
<dbReference type="EMBL" id="JANJQO010000148">
    <property type="protein sequence ID" value="KAJ2981161.1"/>
    <property type="molecule type" value="Genomic_DNA"/>
</dbReference>
<reference evidence="1" key="1">
    <citation type="submission" date="2022-08" db="EMBL/GenBank/DDBJ databases">
        <title>Genome Sequence of Lecanicillium fungicola.</title>
        <authorList>
            <person name="Buettner E."/>
        </authorList>
    </citation>
    <scope>NUCLEOTIDE SEQUENCE</scope>
    <source>
        <strain evidence="1">Babe33</strain>
    </source>
</reference>
<evidence type="ECO:0000313" key="1">
    <source>
        <dbReference type="EMBL" id="KAJ2981161.1"/>
    </source>
</evidence>
<comment type="caution">
    <text evidence="1">The sequence shown here is derived from an EMBL/GenBank/DDBJ whole genome shotgun (WGS) entry which is preliminary data.</text>
</comment>
<proteinExistence type="predicted"/>
<protein>
    <submittedName>
        <fullName evidence="1">Uncharacterized protein</fullName>
    </submittedName>
</protein>
<evidence type="ECO:0000313" key="2">
    <source>
        <dbReference type="Proteomes" id="UP001143910"/>
    </source>
</evidence>